<evidence type="ECO:0000313" key="5">
    <source>
        <dbReference type="Proteomes" id="UP000448943"/>
    </source>
</evidence>
<keyword evidence="2" id="KW-0413">Isomerase</keyword>
<dbReference type="Proteomes" id="UP000448943">
    <property type="component" value="Unassembled WGS sequence"/>
</dbReference>
<evidence type="ECO:0000256" key="3">
    <source>
        <dbReference type="PIRSR" id="PIRSR016184-1"/>
    </source>
</evidence>
<evidence type="ECO:0000256" key="2">
    <source>
        <dbReference type="ARBA" id="ARBA00023235"/>
    </source>
</evidence>
<dbReference type="Gene3D" id="3.10.310.10">
    <property type="entry name" value="Diaminopimelate Epimerase, Chain A, domain 1"/>
    <property type="match status" value="2"/>
</dbReference>
<protein>
    <submittedName>
        <fullName evidence="4">PhzF family phenazine biosynthesis protein</fullName>
    </submittedName>
</protein>
<evidence type="ECO:0000256" key="1">
    <source>
        <dbReference type="ARBA" id="ARBA00008270"/>
    </source>
</evidence>
<dbReference type="RefSeq" id="WP_160647932.1">
    <property type="nucleotide sequence ID" value="NZ_SIJB01000059.1"/>
</dbReference>
<comment type="caution">
    <text evidence="4">The sequence shown here is derived from an EMBL/GenBank/DDBJ whole genome shotgun (WGS) entry which is preliminary data.</text>
</comment>
<dbReference type="PANTHER" id="PTHR13774">
    <property type="entry name" value="PHENAZINE BIOSYNTHESIS PROTEIN"/>
    <property type="match status" value="1"/>
</dbReference>
<proteinExistence type="inferred from homology"/>
<dbReference type="AlphaFoldDB" id="A0A6N9Q8D6"/>
<accession>A0A6N9Q8D6</accession>
<dbReference type="OrthoDB" id="9788221at2"/>
<gene>
    <name evidence="4" type="ORF">ERL59_19450</name>
</gene>
<dbReference type="Pfam" id="PF02567">
    <property type="entry name" value="PhzC-PhzF"/>
    <property type="match status" value="1"/>
</dbReference>
<evidence type="ECO:0000313" key="4">
    <source>
        <dbReference type="EMBL" id="NBI31112.1"/>
    </source>
</evidence>
<dbReference type="EMBL" id="SIJB01000059">
    <property type="protein sequence ID" value="NBI31112.1"/>
    <property type="molecule type" value="Genomic_DNA"/>
</dbReference>
<dbReference type="InterPro" id="IPR003719">
    <property type="entry name" value="Phenazine_PhzF-like"/>
</dbReference>
<dbReference type="PIRSF" id="PIRSF016184">
    <property type="entry name" value="PhzC_PhzF"/>
    <property type="match status" value="1"/>
</dbReference>
<reference evidence="4 5" key="1">
    <citation type="submission" date="2019-01" db="EMBL/GenBank/DDBJ databases">
        <title>Chengkuizengella sp. nov., isolated from deep-sea sediment of East Pacific Ocean.</title>
        <authorList>
            <person name="Yang J."/>
            <person name="Lai Q."/>
            <person name="Shao Z."/>
        </authorList>
    </citation>
    <scope>NUCLEOTIDE SEQUENCE [LARGE SCALE GENOMIC DNA]</scope>
    <source>
        <strain evidence="4 5">YPA3-1-1</strain>
    </source>
</reference>
<organism evidence="4 5">
    <name type="scientific">Chengkuizengella marina</name>
    <dbReference type="NCBI Taxonomy" id="2507566"/>
    <lineage>
        <taxon>Bacteria</taxon>
        <taxon>Bacillati</taxon>
        <taxon>Bacillota</taxon>
        <taxon>Bacilli</taxon>
        <taxon>Bacillales</taxon>
        <taxon>Paenibacillaceae</taxon>
        <taxon>Chengkuizengella</taxon>
    </lineage>
</organism>
<sequence>MRKLKVYHVDAFTTEQFNGNPAGVVLEADSLTRNEMQKIANELNVSETVFLLKTKCKEADFKVKYFTPKEEINFCGHATVGLSWILGTVLGWSEKAEQIVFETNIGLVPVKWNKESHKVTSIEMTQVPPKVKEIDVDKSKIAEVLGLSTHDIDDRYPIKLASTGNWHLLVPIKTQKAIDSAKPNFKKLAEINKNDNVDTTHLFTFDTDEKEVDLYTRDFLPALGVDEDPVTGAANGALSGYLMLEKILDPNNGHHLKIGQGHAMNRPGTLNVTIEPGKNHPIIKVAGAAVVTIEGTLNLQSSNLVKATK</sequence>
<feature type="active site" evidence="3">
    <location>
        <position position="47"/>
    </location>
</feature>
<dbReference type="PANTHER" id="PTHR13774:SF39">
    <property type="entry name" value="BIOSYNTHESIS PROTEIN, PUTATIVE-RELATED"/>
    <property type="match status" value="1"/>
</dbReference>
<dbReference type="SUPFAM" id="SSF54506">
    <property type="entry name" value="Diaminopimelate epimerase-like"/>
    <property type="match status" value="1"/>
</dbReference>
<dbReference type="NCBIfam" id="TIGR00654">
    <property type="entry name" value="PhzF_family"/>
    <property type="match status" value="1"/>
</dbReference>
<keyword evidence="5" id="KW-1185">Reference proteome</keyword>
<comment type="similarity">
    <text evidence="1">Belongs to the PhzF family.</text>
</comment>
<name>A0A6N9Q8D6_9BACL</name>
<dbReference type="GO" id="GO:0005737">
    <property type="term" value="C:cytoplasm"/>
    <property type="evidence" value="ECO:0007669"/>
    <property type="project" value="TreeGrafter"/>
</dbReference>
<dbReference type="GO" id="GO:0016853">
    <property type="term" value="F:isomerase activity"/>
    <property type="evidence" value="ECO:0007669"/>
    <property type="project" value="UniProtKB-KW"/>
</dbReference>